<dbReference type="InterPro" id="IPR011250">
    <property type="entry name" value="OMP/PagP_B-barrel"/>
</dbReference>
<name>I2GG84_9BACT</name>
<dbReference type="EMBL" id="CAIT01000006">
    <property type="protein sequence ID" value="CCH52909.1"/>
    <property type="molecule type" value="Genomic_DNA"/>
</dbReference>
<comment type="caution">
    <text evidence="4">The sequence shown here is derived from an EMBL/GenBank/DDBJ whole genome shotgun (WGS) entry which is preliminary data.</text>
</comment>
<evidence type="ECO:0000256" key="2">
    <source>
        <dbReference type="SAM" id="SignalP"/>
    </source>
</evidence>
<reference evidence="4 5" key="1">
    <citation type="journal article" date="2012" name="J. Bacteriol.">
        <title>Genome Sequence of the Filamentous Bacterium Fibrisoma limi BUZ 3T.</title>
        <authorList>
            <person name="Filippini M."/>
            <person name="Qi W."/>
            <person name="Jaenicke S."/>
            <person name="Goesmann A."/>
            <person name="Smits T.H."/>
            <person name="Bagheri H.C."/>
        </authorList>
    </citation>
    <scope>NUCLEOTIDE SEQUENCE [LARGE SCALE GENOMIC DNA]</scope>
    <source>
        <strain evidence="5">BUZ 3T</strain>
    </source>
</reference>
<sequence length="264" mass="28597">MKIALIAGLMLIGSAALASLPLAQDGSLPNLQPIGHFIELADAFDQQNQVLVAESSAPIAATTTPGEKSSFGRIHLTVGPEFSYYPGGLNKDRDWLDDSTGFGMKQNIGASLRFDYQFLSWIGVSATAGYFGWELVRKYTRDGVSEYNETKRLTQIPLQLGIKIYPVGSFYIMPEGGVNLLSGSVKTTDTHPTPADESVSATPVTYGASLGYEIRSNALLIDLSIRYQILNVSNFNYSAFGQRLNESVNVAGFRIGIGLNTLKK</sequence>
<proteinExistence type="predicted"/>
<accession>I2GG84</accession>
<organism evidence="4 5">
    <name type="scientific">Fibrisoma limi BUZ 3</name>
    <dbReference type="NCBI Taxonomy" id="1185876"/>
    <lineage>
        <taxon>Bacteria</taxon>
        <taxon>Pseudomonadati</taxon>
        <taxon>Bacteroidota</taxon>
        <taxon>Cytophagia</taxon>
        <taxon>Cytophagales</taxon>
        <taxon>Spirosomataceae</taxon>
        <taxon>Fibrisoma</taxon>
    </lineage>
</organism>
<dbReference type="Pfam" id="PF13505">
    <property type="entry name" value="OMP_b-brl"/>
    <property type="match status" value="1"/>
</dbReference>
<evidence type="ECO:0000256" key="1">
    <source>
        <dbReference type="ARBA" id="ARBA00022729"/>
    </source>
</evidence>
<feature type="domain" description="Outer membrane protein beta-barrel" evidence="3">
    <location>
        <begin position="100"/>
        <end position="241"/>
    </location>
</feature>
<feature type="chain" id="PRO_5003659826" description="Outer membrane protein beta-barrel domain-containing protein" evidence="2">
    <location>
        <begin position="19"/>
        <end position="264"/>
    </location>
</feature>
<dbReference type="OrthoDB" id="960834at2"/>
<dbReference type="Proteomes" id="UP000009309">
    <property type="component" value="Unassembled WGS sequence"/>
</dbReference>
<dbReference type="InterPro" id="IPR027385">
    <property type="entry name" value="Beta-barrel_OMP"/>
</dbReference>
<protein>
    <recommendedName>
        <fullName evidence="3">Outer membrane protein beta-barrel domain-containing protein</fullName>
    </recommendedName>
</protein>
<dbReference type="STRING" id="1185876.BN8_01950"/>
<dbReference type="AlphaFoldDB" id="I2GG84"/>
<keyword evidence="5" id="KW-1185">Reference proteome</keyword>
<evidence type="ECO:0000313" key="5">
    <source>
        <dbReference type="Proteomes" id="UP000009309"/>
    </source>
</evidence>
<keyword evidence="1 2" id="KW-0732">Signal</keyword>
<dbReference type="eggNOG" id="COG2885">
    <property type="taxonomic scope" value="Bacteria"/>
</dbReference>
<dbReference type="RefSeq" id="WP_009281493.1">
    <property type="nucleotide sequence ID" value="NZ_CAIT01000006.1"/>
</dbReference>
<dbReference type="SUPFAM" id="SSF56925">
    <property type="entry name" value="OMPA-like"/>
    <property type="match status" value="1"/>
</dbReference>
<gene>
    <name evidence="4" type="ORF">BN8_01950</name>
</gene>
<feature type="signal peptide" evidence="2">
    <location>
        <begin position="1"/>
        <end position="18"/>
    </location>
</feature>
<evidence type="ECO:0000313" key="4">
    <source>
        <dbReference type="EMBL" id="CCH52909.1"/>
    </source>
</evidence>
<dbReference type="Gene3D" id="2.40.160.20">
    <property type="match status" value="1"/>
</dbReference>
<evidence type="ECO:0000259" key="3">
    <source>
        <dbReference type="Pfam" id="PF13505"/>
    </source>
</evidence>